<dbReference type="Pfam" id="PF12146">
    <property type="entry name" value="Hydrolase_4"/>
    <property type="match status" value="1"/>
</dbReference>
<evidence type="ECO:0000259" key="1">
    <source>
        <dbReference type="Pfam" id="PF12146"/>
    </source>
</evidence>
<dbReference type="Gene3D" id="3.40.50.1820">
    <property type="entry name" value="alpha/beta hydrolase"/>
    <property type="match status" value="1"/>
</dbReference>
<evidence type="ECO:0000313" key="3">
    <source>
        <dbReference type="Proteomes" id="UP000485058"/>
    </source>
</evidence>
<gene>
    <name evidence="2" type="ORF">HaLaN_05294</name>
</gene>
<dbReference type="AlphaFoldDB" id="A0A699YUE6"/>
<dbReference type="PANTHER" id="PTHR11614">
    <property type="entry name" value="PHOSPHOLIPASE-RELATED"/>
    <property type="match status" value="1"/>
</dbReference>
<comment type="caution">
    <text evidence="2">The sequence shown here is derived from an EMBL/GenBank/DDBJ whole genome shotgun (WGS) entry which is preliminary data.</text>
</comment>
<dbReference type="SUPFAM" id="SSF53474">
    <property type="entry name" value="alpha/beta-Hydrolases"/>
    <property type="match status" value="1"/>
</dbReference>
<evidence type="ECO:0000313" key="2">
    <source>
        <dbReference type="EMBL" id="GFH10049.1"/>
    </source>
</evidence>
<reference evidence="2 3" key="1">
    <citation type="submission" date="2020-02" db="EMBL/GenBank/DDBJ databases">
        <title>Draft genome sequence of Haematococcus lacustris strain NIES-144.</title>
        <authorList>
            <person name="Morimoto D."/>
            <person name="Nakagawa S."/>
            <person name="Yoshida T."/>
            <person name="Sawayama S."/>
        </authorList>
    </citation>
    <scope>NUCLEOTIDE SEQUENCE [LARGE SCALE GENOMIC DNA]</scope>
    <source>
        <strain evidence="2 3">NIES-144</strain>
    </source>
</reference>
<keyword evidence="3" id="KW-1185">Reference proteome</keyword>
<dbReference type="InterPro" id="IPR022742">
    <property type="entry name" value="Hydrolase_4"/>
</dbReference>
<name>A0A699YUE6_HAELA</name>
<organism evidence="2 3">
    <name type="scientific">Haematococcus lacustris</name>
    <name type="common">Green alga</name>
    <name type="synonym">Haematococcus pluvialis</name>
    <dbReference type="NCBI Taxonomy" id="44745"/>
    <lineage>
        <taxon>Eukaryota</taxon>
        <taxon>Viridiplantae</taxon>
        <taxon>Chlorophyta</taxon>
        <taxon>core chlorophytes</taxon>
        <taxon>Chlorophyceae</taxon>
        <taxon>CS clade</taxon>
        <taxon>Chlamydomonadales</taxon>
        <taxon>Haematococcaceae</taxon>
        <taxon>Haematococcus</taxon>
    </lineage>
</organism>
<dbReference type="EMBL" id="BLLF01000283">
    <property type="protein sequence ID" value="GFH10049.1"/>
    <property type="molecule type" value="Genomic_DNA"/>
</dbReference>
<proteinExistence type="predicted"/>
<keyword evidence="2" id="KW-0378">Hydrolase</keyword>
<dbReference type="GO" id="GO:0016787">
    <property type="term" value="F:hydrolase activity"/>
    <property type="evidence" value="ECO:0007669"/>
    <property type="project" value="UniProtKB-KW"/>
</dbReference>
<feature type="domain" description="Serine aminopeptidase S33" evidence="1">
    <location>
        <begin position="19"/>
        <end position="109"/>
    </location>
</feature>
<sequence>MSAGTRPSLAIVGGGSDNREADIQASFTQDPLTSKCKATRVRNALEYLRACAQLEEDVSQGPGCRFPFIVFHAKEDEWTSSEGSCHLYRHSKAQDKSLRLLEGGTHTLTKGAEGQQLLREVRQWLLQRTADVTAAR</sequence>
<dbReference type="Proteomes" id="UP000485058">
    <property type="component" value="Unassembled WGS sequence"/>
</dbReference>
<dbReference type="InterPro" id="IPR051044">
    <property type="entry name" value="MAG_DAG_Lipase"/>
</dbReference>
<accession>A0A699YUE6</accession>
<dbReference type="InterPro" id="IPR029058">
    <property type="entry name" value="AB_hydrolase_fold"/>
</dbReference>
<protein>
    <submittedName>
        <fullName evidence="2">Hydrolase_4 domain-containing protein</fullName>
    </submittedName>
</protein>